<dbReference type="InterPro" id="IPR036388">
    <property type="entry name" value="WH-like_DNA-bd_sf"/>
</dbReference>
<dbReference type="Proteomes" id="UP001387100">
    <property type="component" value="Unassembled WGS sequence"/>
</dbReference>
<gene>
    <name evidence="3" type="ORF">WDZ17_06295</name>
</gene>
<evidence type="ECO:0000256" key="1">
    <source>
        <dbReference type="ARBA" id="ARBA00022763"/>
    </source>
</evidence>
<dbReference type="RefSeq" id="WP_339574283.1">
    <property type="nucleotide sequence ID" value="NZ_JBBIAA010000004.1"/>
</dbReference>
<evidence type="ECO:0000259" key="2">
    <source>
        <dbReference type="Pfam" id="PF01035"/>
    </source>
</evidence>
<evidence type="ECO:0000313" key="4">
    <source>
        <dbReference type="Proteomes" id="UP001387100"/>
    </source>
</evidence>
<dbReference type="InterPro" id="IPR036217">
    <property type="entry name" value="MethylDNA_cys_MeTrfase_DNAb"/>
</dbReference>
<dbReference type="PANTHER" id="PTHR42942">
    <property type="entry name" value="6-O-METHYLGUANINE DNA METHYLTRANSFERASE"/>
    <property type="match status" value="1"/>
</dbReference>
<evidence type="ECO:0000313" key="3">
    <source>
        <dbReference type="EMBL" id="MEJ5944903.1"/>
    </source>
</evidence>
<dbReference type="Pfam" id="PF01035">
    <property type="entry name" value="DNA_binding_1"/>
    <property type="match status" value="1"/>
</dbReference>
<dbReference type="InterPro" id="IPR014048">
    <property type="entry name" value="MethylDNA_cys_MeTrfase_DNA-bd"/>
</dbReference>
<dbReference type="InterPro" id="IPR052520">
    <property type="entry name" value="ATL_DNA_repair"/>
</dbReference>
<dbReference type="EMBL" id="JBBIAA010000004">
    <property type="protein sequence ID" value="MEJ5944903.1"/>
    <property type="molecule type" value="Genomic_DNA"/>
</dbReference>
<proteinExistence type="predicted"/>
<dbReference type="SUPFAM" id="SSF46767">
    <property type="entry name" value="Methylated DNA-protein cysteine methyltransferase, C-terminal domain"/>
    <property type="match status" value="1"/>
</dbReference>
<comment type="caution">
    <text evidence="3">The sequence shown here is derived from an EMBL/GenBank/DDBJ whole genome shotgun (WGS) entry which is preliminary data.</text>
</comment>
<protein>
    <submittedName>
        <fullName evidence="3">MGMT family protein</fullName>
    </submittedName>
</protein>
<dbReference type="CDD" id="cd06445">
    <property type="entry name" value="ATase"/>
    <property type="match status" value="1"/>
</dbReference>
<dbReference type="PANTHER" id="PTHR42942:SF1">
    <property type="entry name" value="ALKYLTRANSFERASE-LIKE PROTEIN 1"/>
    <property type="match status" value="1"/>
</dbReference>
<accession>A0ABU8RIM2</accession>
<keyword evidence="4" id="KW-1185">Reference proteome</keyword>
<organism evidence="3 4">
    <name type="scientific">Pseudokineococcus basanitobsidens</name>
    <dbReference type="NCBI Taxonomy" id="1926649"/>
    <lineage>
        <taxon>Bacteria</taxon>
        <taxon>Bacillati</taxon>
        <taxon>Actinomycetota</taxon>
        <taxon>Actinomycetes</taxon>
        <taxon>Kineosporiales</taxon>
        <taxon>Kineosporiaceae</taxon>
        <taxon>Pseudokineococcus</taxon>
    </lineage>
</organism>
<dbReference type="Gene3D" id="1.10.10.10">
    <property type="entry name" value="Winged helix-like DNA-binding domain superfamily/Winged helix DNA-binding domain"/>
    <property type="match status" value="1"/>
</dbReference>
<reference evidence="3 4" key="1">
    <citation type="journal article" date="2017" name="Int. J. Syst. Evol. Microbiol.">
        <title>Pseudokineococcus basanitobsidens sp. nov., isolated from volcanic rock.</title>
        <authorList>
            <person name="Lee D.W."/>
            <person name="Park M.Y."/>
            <person name="Kim J.J."/>
            <person name="Kim B.S."/>
        </authorList>
    </citation>
    <scope>NUCLEOTIDE SEQUENCE [LARGE SCALE GENOMIC DNA]</scope>
    <source>
        <strain evidence="3 4">DSM 103726</strain>
    </source>
</reference>
<keyword evidence="1" id="KW-0227">DNA damage</keyword>
<sequence>MRGGPTWEEDVVDLVAQVPPGRVLSYGDVAELLGRGSARGVGRTMQLAGYRVAWWRVVRADGGLHPPLRERAAAEHAREGTPLRPDGRVDMARARWDAEGVRLP</sequence>
<feature type="domain" description="Methylated-DNA-[protein]-cysteine S-methyltransferase DNA binding" evidence="2">
    <location>
        <begin position="8"/>
        <end position="67"/>
    </location>
</feature>
<name>A0ABU8RIM2_9ACTN</name>